<keyword evidence="2" id="KW-1185">Reference proteome</keyword>
<evidence type="ECO:0000313" key="2">
    <source>
        <dbReference type="Proteomes" id="UP000240883"/>
    </source>
</evidence>
<gene>
    <name evidence="1" type="ORF">BS50DRAFT_582219</name>
</gene>
<dbReference type="STRING" id="1448308.A0A2T2PD35"/>
<proteinExistence type="predicted"/>
<protein>
    <submittedName>
        <fullName evidence="1">Uncharacterized protein</fullName>
    </submittedName>
</protein>
<accession>A0A2T2PD35</accession>
<evidence type="ECO:0000313" key="1">
    <source>
        <dbReference type="EMBL" id="PSN75544.1"/>
    </source>
</evidence>
<name>A0A2T2PD35_CORCC</name>
<organism evidence="1 2">
    <name type="scientific">Corynespora cassiicola Philippines</name>
    <dbReference type="NCBI Taxonomy" id="1448308"/>
    <lineage>
        <taxon>Eukaryota</taxon>
        <taxon>Fungi</taxon>
        <taxon>Dikarya</taxon>
        <taxon>Ascomycota</taxon>
        <taxon>Pezizomycotina</taxon>
        <taxon>Dothideomycetes</taxon>
        <taxon>Pleosporomycetidae</taxon>
        <taxon>Pleosporales</taxon>
        <taxon>Corynesporascaceae</taxon>
        <taxon>Corynespora</taxon>
    </lineage>
</organism>
<reference evidence="1 2" key="1">
    <citation type="journal article" date="2018" name="Front. Microbiol.">
        <title>Genome-Wide Analysis of Corynespora cassiicola Leaf Fall Disease Putative Effectors.</title>
        <authorList>
            <person name="Lopez D."/>
            <person name="Ribeiro S."/>
            <person name="Label P."/>
            <person name="Fumanal B."/>
            <person name="Venisse J.S."/>
            <person name="Kohler A."/>
            <person name="de Oliveira R.R."/>
            <person name="Labutti K."/>
            <person name="Lipzen A."/>
            <person name="Lail K."/>
            <person name="Bauer D."/>
            <person name="Ohm R.A."/>
            <person name="Barry K.W."/>
            <person name="Spatafora J."/>
            <person name="Grigoriev I.V."/>
            <person name="Martin F.M."/>
            <person name="Pujade-Renaud V."/>
        </authorList>
    </citation>
    <scope>NUCLEOTIDE SEQUENCE [LARGE SCALE GENOMIC DNA]</scope>
    <source>
        <strain evidence="1 2">Philippines</strain>
    </source>
</reference>
<dbReference type="AlphaFoldDB" id="A0A2T2PD35"/>
<dbReference type="Proteomes" id="UP000240883">
    <property type="component" value="Unassembled WGS sequence"/>
</dbReference>
<dbReference type="OrthoDB" id="5319158at2759"/>
<sequence length="529" mass="60888">MLKFDEMCGLQFATKNVLRTQYRTSPINDATNAPKQNENATSDFLVVVNCDTKYQSFAMINKALHNQFSSKPEIFNISNTGSFEDPNCPKRSVLSKYEGKTIIFFGNPTHLSSQPSTYEIWDLLDPWEVTRLAKLHTNFLFLDTLVDSPSFNDWRFYLKLPVARNAVMSSIDAANLPGLITELEPWRRDAMGPERRHMYHQYTSRVKFIPGKEDLVSDLLVNSRRDAKQLKEAYPLRRFLLSPHLGLGSGRRKGTVTVFEGLPLDANIRMTELKPDHSNEKVLLYLLVNSIPFEKRVHLFWQSLQDEQQPGTEKADFTTALTISLKNTLFYSLFYFCTAATNRIPMNQLVSHYRHLQTFFTYRPPKLHHIGHLLDLLVPLLAFLAPRTCSEHLTAMFFPSLSPKRYLTKLCAPELSRILNDIYGDKDGPVVLAEVRKQASDLADWLREEKCPLRAMEKHTSEDMVDFMDADHDELGMDIARGGAFENVACSGNELERYRRSHDRFMRRVRRLEDLAKVFFGVSYAPGRN</sequence>
<dbReference type="EMBL" id="KZ678128">
    <property type="protein sequence ID" value="PSN75544.1"/>
    <property type="molecule type" value="Genomic_DNA"/>
</dbReference>